<accession>A0A371CXD5</accession>
<organism evidence="1 2">
    <name type="scientific">Lentinus brumalis</name>
    <dbReference type="NCBI Taxonomy" id="2498619"/>
    <lineage>
        <taxon>Eukaryota</taxon>
        <taxon>Fungi</taxon>
        <taxon>Dikarya</taxon>
        <taxon>Basidiomycota</taxon>
        <taxon>Agaricomycotina</taxon>
        <taxon>Agaricomycetes</taxon>
        <taxon>Polyporales</taxon>
        <taxon>Polyporaceae</taxon>
        <taxon>Lentinus</taxon>
    </lineage>
</organism>
<sequence>MDILDLFAQPAACEGDDYILAVFEPSDDESLRSSQDIPLEFEHSSASSTGHFFCVIA</sequence>
<reference evidence="1 2" key="1">
    <citation type="journal article" date="2018" name="Biotechnol. Biofuels">
        <title>Integrative visual omics of the white-rot fungus Polyporus brumalis exposes the biotechnological potential of its oxidative enzymes for delignifying raw plant biomass.</title>
        <authorList>
            <person name="Miyauchi S."/>
            <person name="Rancon A."/>
            <person name="Drula E."/>
            <person name="Hage H."/>
            <person name="Chaduli D."/>
            <person name="Favel A."/>
            <person name="Grisel S."/>
            <person name="Henrissat B."/>
            <person name="Herpoel-Gimbert I."/>
            <person name="Ruiz-Duenas F.J."/>
            <person name="Chevret D."/>
            <person name="Hainaut M."/>
            <person name="Lin J."/>
            <person name="Wang M."/>
            <person name="Pangilinan J."/>
            <person name="Lipzen A."/>
            <person name="Lesage-Meessen L."/>
            <person name="Navarro D."/>
            <person name="Riley R."/>
            <person name="Grigoriev I.V."/>
            <person name="Zhou S."/>
            <person name="Raouche S."/>
            <person name="Rosso M.N."/>
        </authorList>
    </citation>
    <scope>NUCLEOTIDE SEQUENCE [LARGE SCALE GENOMIC DNA]</scope>
    <source>
        <strain evidence="1 2">BRFM 1820</strain>
    </source>
</reference>
<dbReference type="EMBL" id="KZ857443">
    <property type="protein sequence ID" value="RDX44936.1"/>
    <property type="molecule type" value="Genomic_DNA"/>
</dbReference>
<evidence type="ECO:0000313" key="1">
    <source>
        <dbReference type="EMBL" id="RDX44936.1"/>
    </source>
</evidence>
<keyword evidence="2" id="KW-1185">Reference proteome</keyword>
<dbReference type="Proteomes" id="UP000256964">
    <property type="component" value="Unassembled WGS sequence"/>
</dbReference>
<protein>
    <recommendedName>
        <fullName evidence="3">Pheromone</fullName>
    </recommendedName>
</protein>
<proteinExistence type="predicted"/>
<gene>
    <name evidence="1" type="ORF">OH76DRAFT_1408553</name>
</gene>
<name>A0A371CXD5_9APHY</name>
<evidence type="ECO:0008006" key="3">
    <source>
        <dbReference type="Google" id="ProtNLM"/>
    </source>
</evidence>
<dbReference type="AlphaFoldDB" id="A0A371CXD5"/>
<evidence type="ECO:0000313" key="2">
    <source>
        <dbReference type="Proteomes" id="UP000256964"/>
    </source>
</evidence>